<dbReference type="AlphaFoldDB" id="A0A6J4L4S7"/>
<gene>
    <name evidence="1" type="ORF">AVDCRST_MAG93-5812</name>
</gene>
<name>A0A6J4L4S7_9CHLR</name>
<dbReference type="PROSITE" id="PS51257">
    <property type="entry name" value="PROKAR_LIPOPROTEIN"/>
    <property type="match status" value="1"/>
</dbReference>
<reference evidence="1" key="1">
    <citation type="submission" date="2020-02" db="EMBL/GenBank/DDBJ databases">
        <authorList>
            <person name="Meier V. D."/>
        </authorList>
    </citation>
    <scope>NUCLEOTIDE SEQUENCE</scope>
    <source>
        <strain evidence="1">AVDCRST_MAG93</strain>
    </source>
</reference>
<organism evidence="1">
    <name type="scientific">uncultured Chloroflexia bacterium</name>
    <dbReference type="NCBI Taxonomy" id="1672391"/>
    <lineage>
        <taxon>Bacteria</taxon>
        <taxon>Bacillati</taxon>
        <taxon>Chloroflexota</taxon>
        <taxon>Chloroflexia</taxon>
        <taxon>environmental samples</taxon>
    </lineage>
</organism>
<evidence type="ECO:0000313" key="1">
    <source>
        <dbReference type="EMBL" id="CAA9322540.1"/>
    </source>
</evidence>
<sequence length="57" mass="6260">MPPDRLKNRRKHREALTTVNLATNLIGSAGACMDHVHLELLDNHPSEGYSALDAVPL</sequence>
<dbReference type="EMBL" id="CADCTR010001958">
    <property type="protein sequence ID" value="CAA9322540.1"/>
    <property type="molecule type" value="Genomic_DNA"/>
</dbReference>
<protein>
    <submittedName>
        <fullName evidence="1">Uncharacterized protein</fullName>
    </submittedName>
</protein>
<proteinExistence type="predicted"/>
<accession>A0A6J4L4S7</accession>